<gene>
    <name evidence="3" type="ORF">DFP98_10782</name>
</gene>
<dbReference type="Gene3D" id="3.40.50.720">
    <property type="entry name" value="NAD(P)-binding Rossmann-like Domain"/>
    <property type="match status" value="1"/>
</dbReference>
<keyword evidence="4" id="KW-1185">Reference proteome</keyword>
<accession>A0A3D9KBR8</accession>
<evidence type="ECO:0000256" key="2">
    <source>
        <dbReference type="ARBA" id="ARBA00023002"/>
    </source>
</evidence>
<dbReference type="GO" id="GO:0016491">
    <property type="term" value="F:oxidoreductase activity"/>
    <property type="evidence" value="ECO:0007669"/>
    <property type="project" value="UniProtKB-KW"/>
</dbReference>
<reference evidence="3 4" key="1">
    <citation type="submission" date="2018-07" db="EMBL/GenBank/DDBJ databases">
        <title>Genomic Encyclopedia of Type Strains, Phase III (KMG-III): the genomes of soil and plant-associated and newly described type strains.</title>
        <authorList>
            <person name="Whitman W."/>
        </authorList>
    </citation>
    <scope>NUCLEOTIDE SEQUENCE [LARGE SCALE GENOMIC DNA]</scope>
    <source>
        <strain evidence="3 4">CECT 7287</strain>
    </source>
</reference>
<evidence type="ECO:0000256" key="1">
    <source>
        <dbReference type="ARBA" id="ARBA00006484"/>
    </source>
</evidence>
<dbReference type="Proteomes" id="UP000256977">
    <property type="component" value="Unassembled WGS sequence"/>
</dbReference>
<name>A0A3D9KBR8_9BACL</name>
<dbReference type="SUPFAM" id="SSF51735">
    <property type="entry name" value="NAD(P)-binding Rossmann-fold domains"/>
    <property type="match status" value="1"/>
</dbReference>
<dbReference type="RefSeq" id="WP_116060609.1">
    <property type="nucleotide sequence ID" value="NZ_QRDZ01000007.1"/>
</dbReference>
<dbReference type="EMBL" id="QRDZ01000007">
    <property type="protein sequence ID" value="RED83974.1"/>
    <property type="molecule type" value="Genomic_DNA"/>
</dbReference>
<comment type="caution">
    <text evidence="3">The sequence shown here is derived from an EMBL/GenBank/DDBJ whole genome shotgun (WGS) entry which is preliminary data.</text>
</comment>
<evidence type="ECO:0000313" key="3">
    <source>
        <dbReference type="EMBL" id="RED83974.1"/>
    </source>
</evidence>
<dbReference type="PRINTS" id="PR00081">
    <property type="entry name" value="GDHRDH"/>
</dbReference>
<dbReference type="AlphaFoldDB" id="A0A3D9KBR8"/>
<sequence>MKYAFVTGSTAGIGLAITQKLLNEDCFVFVNFAHDEDNARVAGEALSEISSKYCIIKADMSNIEGVDIACEMIIKQCPQLDYLILNSYATDKSDFKQVSLVQWQHVMDSNVSMPFFLMQRLYDHMAESGSVVCMGAMMGIYPHAISISYGVSKAALHMLCQSMVKVYASKKIRINAVCPGFVDTPAQIGKAPDHRQRIESKIALNRFAEPFEIADFCYSVLMNSYINGAVIPVCGGYDMA</sequence>
<dbReference type="OrthoDB" id="9803333at2"/>
<dbReference type="Pfam" id="PF00106">
    <property type="entry name" value="adh_short"/>
    <property type="match status" value="1"/>
</dbReference>
<dbReference type="InterPro" id="IPR036291">
    <property type="entry name" value="NAD(P)-bd_dom_sf"/>
</dbReference>
<comment type="similarity">
    <text evidence="1">Belongs to the short-chain dehydrogenases/reductases (SDR) family.</text>
</comment>
<dbReference type="PANTHER" id="PTHR43639">
    <property type="entry name" value="OXIDOREDUCTASE, SHORT-CHAIN DEHYDROGENASE/REDUCTASE FAMILY (AFU_ORTHOLOGUE AFUA_5G02870)"/>
    <property type="match status" value="1"/>
</dbReference>
<organism evidence="3 4">
    <name type="scientific">Cohnella phaseoli</name>
    <dbReference type="NCBI Taxonomy" id="456490"/>
    <lineage>
        <taxon>Bacteria</taxon>
        <taxon>Bacillati</taxon>
        <taxon>Bacillota</taxon>
        <taxon>Bacilli</taxon>
        <taxon>Bacillales</taxon>
        <taxon>Paenibacillaceae</taxon>
        <taxon>Cohnella</taxon>
    </lineage>
</organism>
<proteinExistence type="inferred from homology"/>
<evidence type="ECO:0000313" key="4">
    <source>
        <dbReference type="Proteomes" id="UP000256977"/>
    </source>
</evidence>
<dbReference type="InterPro" id="IPR002347">
    <property type="entry name" value="SDR_fam"/>
</dbReference>
<dbReference type="PANTHER" id="PTHR43639:SF1">
    <property type="entry name" value="SHORT-CHAIN DEHYDROGENASE_REDUCTASE FAMILY PROTEIN"/>
    <property type="match status" value="1"/>
</dbReference>
<dbReference type="CDD" id="cd05233">
    <property type="entry name" value="SDR_c"/>
    <property type="match status" value="1"/>
</dbReference>
<keyword evidence="2" id="KW-0560">Oxidoreductase</keyword>
<protein>
    <submittedName>
        <fullName evidence="3">Acetoacetyl-CoA reductase/3-oxoacyl-[acyl-carrier protein] reductase</fullName>
    </submittedName>
</protein>